<organism evidence="2 3">
    <name type="scientific">Psychroserpens luteus</name>
    <dbReference type="NCBI Taxonomy" id="1434066"/>
    <lineage>
        <taxon>Bacteria</taxon>
        <taxon>Pseudomonadati</taxon>
        <taxon>Bacteroidota</taxon>
        <taxon>Flavobacteriia</taxon>
        <taxon>Flavobacteriales</taxon>
        <taxon>Flavobacteriaceae</taxon>
        <taxon>Psychroserpens</taxon>
    </lineage>
</organism>
<feature type="region of interest" description="Disordered" evidence="1">
    <location>
        <begin position="110"/>
        <end position="129"/>
    </location>
</feature>
<dbReference type="Proteomes" id="UP001597548">
    <property type="component" value="Unassembled WGS sequence"/>
</dbReference>
<dbReference type="EMBL" id="JBHUOS010000010">
    <property type="protein sequence ID" value="MFD2916836.1"/>
    <property type="molecule type" value="Genomic_DNA"/>
</dbReference>
<sequence length="255" mass="29325">MKTKKGGYAKNKKVHKKENKKGTFTTINHSTLRDKGLTSTAKLLLFEILSDSDGFKFSEQLYMNRMGIAKGVLYNAMDSLIENGYLKKTKIQDTHYNYYTISEFGNLNTKAGTSEESTNSKIDEPEPNKEGIDLEVQKKVFDYLNPYFDFINEDVVEEYQTLAKNGLDYFKIKSALDKILTKNQVQHFNEIKSELLECSASQKVKDEAIKLLKMEIFQKLKKVETNRMRSIASQNINKRRVLDPESLQADKMDGI</sequence>
<reference evidence="3" key="1">
    <citation type="journal article" date="2019" name="Int. J. Syst. Evol. Microbiol.">
        <title>The Global Catalogue of Microorganisms (GCM) 10K type strain sequencing project: providing services to taxonomists for standard genome sequencing and annotation.</title>
        <authorList>
            <consortium name="The Broad Institute Genomics Platform"/>
            <consortium name="The Broad Institute Genome Sequencing Center for Infectious Disease"/>
            <person name="Wu L."/>
            <person name="Ma J."/>
        </authorList>
    </citation>
    <scope>NUCLEOTIDE SEQUENCE [LARGE SCALE GENOMIC DNA]</scope>
    <source>
        <strain evidence="3">KCTC 32514</strain>
    </source>
</reference>
<proteinExistence type="predicted"/>
<evidence type="ECO:0000313" key="3">
    <source>
        <dbReference type="Proteomes" id="UP001597548"/>
    </source>
</evidence>
<feature type="region of interest" description="Disordered" evidence="1">
    <location>
        <begin position="1"/>
        <end position="22"/>
    </location>
</feature>
<gene>
    <name evidence="2" type="ORF">ACFS29_14370</name>
</gene>
<name>A0ABW5ZY35_9FLAO</name>
<feature type="compositionally biased region" description="Basic residues" evidence="1">
    <location>
        <begin position="1"/>
        <end position="19"/>
    </location>
</feature>
<dbReference type="InterPro" id="IPR036390">
    <property type="entry name" value="WH_DNA-bd_sf"/>
</dbReference>
<evidence type="ECO:0000313" key="2">
    <source>
        <dbReference type="EMBL" id="MFD2916836.1"/>
    </source>
</evidence>
<comment type="caution">
    <text evidence="2">The sequence shown here is derived from an EMBL/GenBank/DDBJ whole genome shotgun (WGS) entry which is preliminary data.</text>
</comment>
<protein>
    <submittedName>
        <fullName evidence="2">Uncharacterized protein</fullName>
    </submittedName>
</protein>
<dbReference type="RefSeq" id="WP_194506304.1">
    <property type="nucleotide sequence ID" value="NZ_JADILU010000001.1"/>
</dbReference>
<evidence type="ECO:0000256" key="1">
    <source>
        <dbReference type="SAM" id="MobiDB-lite"/>
    </source>
</evidence>
<dbReference type="SUPFAM" id="SSF46785">
    <property type="entry name" value="Winged helix' DNA-binding domain"/>
    <property type="match status" value="1"/>
</dbReference>
<keyword evidence="3" id="KW-1185">Reference proteome</keyword>
<feature type="compositionally biased region" description="Polar residues" evidence="1">
    <location>
        <begin position="110"/>
        <end position="120"/>
    </location>
</feature>
<accession>A0ABW5ZY35</accession>